<dbReference type="GO" id="GO:0003676">
    <property type="term" value="F:nucleic acid binding"/>
    <property type="evidence" value="ECO:0007669"/>
    <property type="project" value="InterPro"/>
</dbReference>
<name>A0A9P1ED53_CUSEU</name>
<reference evidence="2" key="1">
    <citation type="submission" date="2022-07" db="EMBL/GenBank/DDBJ databases">
        <authorList>
            <person name="Macas J."/>
            <person name="Novak P."/>
            <person name="Neumann P."/>
        </authorList>
    </citation>
    <scope>NUCLEOTIDE SEQUENCE</scope>
</reference>
<gene>
    <name evidence="2" type="ORF">CEURO_LOCUS13152</name>
</gene>
<organism evidence="2 3">
    <name type="scientific">Cuscuta europaea</name>
    <name type="common">European dodder</name>
    <dbReference type="NCBI Taxonomy" id="41803"/>
    <lineage>
        <taxon>Eukaryota</taxon>
        <taxon>Viridiplantae</taxon>
        <taxon>Streptophyta</taxon>
        <taxon>Embryophyta</taxon>
        <taxon>Tracheophyta</taxon>
        <taxon>Spermatophyta</taxon>
        <taxon>Magnoliopsida</taxon>
        <taxon>eudicotyledons</taxon>
        <taxon>Gunneridae</taxon>
        <taxon>Pentapetalae</taxon>
        <taxon>asterids</taxon>
        <taxon>lamiids</taxon>
        <taxon>Solanales</taxon>
        <taxon>Convolvulaceae</taxon>
        <taxon>Cuscuteae</taxon>
        <taxon>Cuscuta</taxon>
        <taxon>Cuscuta subgen. Cuscuta</taxon>
    </lineage>
</organism>
<dbReference type="InterPro" id="IPR002156">
    <property type="entry name" value="RNaseH_domain"/>
</dbReference>
<dbReference type="GO" id="GO:0004523">
    <property type="term" value="F:RNA-DNA hybrid ribonuclease activity"/>
    <property type="evidence" value="ECO:0007669"/>
    <property type="project" value="InterPro"/>
</dbReference>
<evidence type="ECO:0000313" key="2">
    <source>
        <dbReference type="EMBL" id="CAH9095556.1"/>
    </source>
</evidence>
<keyword evidence="3" id="KW-1185">Reference proteome</keyword>
<dbReference type="Pfam" id="PF13456">
    <property type="entry name" value="RVT_3"/>
    <property type="match status" value="1"/>
</dbReference>
<sequence length="118" mass="13443">MSSFEAELLAMVTAIRWTIDAGFVDFQVEIDAAEVLEYVFGKRTGRWTSSISSLMEMANRARLSYGHVLREGNWPTHLLVDTGVAHFKFFPTLISPPPIVKSAYYLDLFNFPSFRCLM</sequence>
<comment type="caution">
    <text evidence="2">The sequence shown here is derived from an EMBL/GenBank/DDBJ whole genome shotgun (WGS) entry which is preliminary data.</text>
</comment>
<feature type="domain" description="RNase H type-1" evidence="1">
    <location>
        <begin position="1"/>
        <end position="80"/>
    </location>
</feature>
<evidence type="ECO:0000259" key="1">
    <source>
        <dbReference type="Pfam" id="PF13456"/>
    </source>
</evidence>
<dbReference type="AlphaFoldDB" id="A0A9P1ED53"/>
<dbReference type="EMBL" id="CAMAPE010000033">
    <property type="protein sequence ID" value="CAH9095556.1"/>
    <property type="molecule type" value="Genomic_DNA"/>
</dbReference>
<proteinExistence type="predicted"/>
<dbReference type="Proteomes" id="UP001152484">
    <property type="component" value="Unassembled WGS sequence"/>
</dbReference>
<accession>A0A9P1ED53</accession>
<protein>
    <recommendedName>
        <fullName evidence="1">RNase H type-1 domain-containing protein</fullName>
    </recommendedName>
</protein>
<evidence type="ECO:0000313" key="3">
    <source>
        <dbReference type="Proteomes" id="UP001152484"/>
    </source>
</evidence>